<keyword evidence="2" id="KW-1185">Reference proteome</keyword>
<dbReference type="EMBL" id="JADQDK010000001">
    <property type="protein sequence ID" value="MBW0134865.1"/>
    <property type="molecule type" value="Genomic_DNA"/>
</dbReference>
<reference evidence="1 2" key="1">
    <citation type="submission" date="2020-11" db="EMBL/GenBank/DDBJ databases">
        <title>Pseudonocardia abyssalis sp. nov. and Pseudonocardia oceani sp. nov., description and phylogenomic analysis of two novel actinomycetes isolated from the deep Southern Ocean.</title>
        <authorList>
            <person name="Parra J."/>
        </authorList>
    </citation>
    <scope>NUCLEOTIDE SEQUENCE [LARGE SCALE GENOMIC DNA]</scope>
    <source>
        <strain evidence="1 2">KRD-168</strain>
    </source>
</reference>
<comment type="caution">
    <text evidence="1">The sequence shown here is derived from an EMBL/GenBank/DDBJ whole genome shotgun (WGS) entry which is preliminary data.</text>
</comment>
<dbReference type="RefSeq" id="WP_218601283.1">
    <property type="nucleotide sequence ID" value="NZ_JADQDJ010000016.1"/>
</dbReference>
<gene>
    <name evidence="1" type="ORF">I4I81_11415</name>
</gene>
<evidence type="ECO:0008006" key="3">
    <source>
        <dbReference type="Google" id="ProtNLM"/>
    </source>
</evidence>
<sequence length="89" mass="9491">MSSTASPRPDGGLDFVVDPDGPLHVPDAEVARHGVQPGSHLRIVTAHKVPAYRRSVRGTLTGTADVDALLAALDDAKSERVPDLEQRWA</sequence>
<evidence type="ECO:0000313" key="1">
    <source>
        <dbReference type="EMBL" id="MBW0134865.1"/>
    </source>
</evidence>
<name>A0ABS6URM0_9PSEU</name>
<protein>
    <recommendedName>
        <fullName evidence="3">AbrB family transcriptional regulator</fullName>
    </recommendedName>
</protein>
<dbReference type="Proteomes" id="UP000694287">
    <property type="component" value="Unassembled WGS sequence"/>
</dbReference>
<evidence type="ECO:0000313" key="2">
    <source>
        <dbReference type="Proteomes" id="UP000694287"/>
    </source>
</evidence>
<accession>A0ABS6URM0</accession>
<proteinExistence type="predicted"/>
<organism evidence="1 2">
    <name type="scientific">Pseudonocardia abyssalis</name>
    <dbReference type="NCBI Taxonomy" id="2792008"/>
    <lineage>
        <taxon>Bacteria</taxon>
        <taxon>Bacillati</taxon>
        <taxon>Actinomycetota</taxon>
        <taxon>Actinomycetes</taxon>
        <taxon>Pseudonocardiales</taxon>
        <taxon>Pseudonocardiaceae</taxon>
        <taxon>Pseudonocardia</taxon>
    </lineage>
</organism>